<proteinExistence type="predicted"/>
<accession>A0A6J6R003</accession>
<name>A0A6J6R003_9ZZZZ</name>
<protein>
    <submittedName>
        <fullName evidence="1">Unannotated protein</fullName>
    </submittedName>
</protein>
<dbReference type="EMBL" id="CAEZXS010000294">
    <property type="protein sequence ID" value="CAB4717321.1"/>
    <property type="molecule type" value="Genomic_DNA"/>
</dbReference>
<evidence type="ECO:0000313" key="1">
    <source>
        <dbReference type="EMBL" id="CAB4717321.1"/>
    </source>
</evidence>
<organism evidence="1">
    <name type="scientific">freshwater metagenome</name>
    <dbReference type="NCBI Taxonomy" id="449393"/>
    <lineage>
        <taxon>unclassified sequences</taxon>
        <taxon>metagenomes</taxon>
        <taxon>ecological metagenomes</taxon>
    </lineage>
</organism>
<dbReference type="AlphaFoldDB" id="A0A6J6R003"/>
<sequence length="47" mass="5422">MQVHYHPLFEHWLTELATGDDEIFGEVMALLVALEQHGRALDDETRS</sequence>
<reference evidence="1" key="1">
    <citation type="submission" date="2020-05" db="EMBL/GenBank/DDBJ databases">
        <authorList>
            <person name="Chiriac C."/>
            <person name="Salcher M."/>
            <person name="Ghai R."/>
            <person name="Kavagutti S V."/>
        </authorList>
    </citation>
    <scope>NUCLEOTIDE SEQUENCE</scope>
</reference>
<gene>
    <name evidence="1" type="ORF">UFOPK2582_01735</name>
</gene>